<dbReference type="RefSeq" id="WP_027844028.1">
    <property type="nucleotide sequence ID" value="NZ_LMTZ01000118.1"/>
</dbReference>
<dbReference type="FunFam" id="3.40.50.2000:FF:000009">
    <property type="entry name" value="Sterol 3-beta-glucosyltransferase UGT80A2"/>
    <property type="match status" value="1"/>
</dbReference>
<dbReference type="GO" id="GO:0008194">
    <property type="term" value="F:UDP-glycosyltransferase activity"/>
    <property type="evidence" value="ECO:0007669"/>
    <property type="project" value="InterPro"/>
</dbReference>
<comment type="caution">
    <text evidence="3">The sequence shown here is derived from an EMBL/GenBank/DDBJ whole genome shotgun (WGS) entry which is preliminary data.</text>
</comment>
<dbReference type="InterPro" id="IPR010610">
    <property type="entry name" value="EryCIII-like_C"/>
</dbReference>
<evidence type="ECO:0000259" key="2">
    <source>
        <dbReference type="Pfam" id="PF06722"/>
    </source>
</evidence>
<dbReference type="OrthoDB" id="9805366at2"/>
<dbReference type="Pfam" id="PF03033">
    <property type="entry name" value="Glyco_transf_28"/>
    <property type="match status" value="1"/>
</dbReference>
<dbReference type="PANTHER" id="PTHR48050:SF13">
    <property type="entry name" value="STEROL 3-BETA-GLUCOSYLTRANSFERASE UGT80A2"/>
    <property type="match status" value="1"/>
</dbReference>
<dbReference type="AlphaFoldDB" id="A0A0V7ZHH3"/>
<accession>A0A0V7ZHH3</accession>
<dbReference type="InterPro" id="IPR004276">
    <property type="entry name" value="GlycoTrans_28_N"/>
</dbReference>
<dbReference type="GO" id="GO:0033072">
    <property type="term" value="P:vancomycin biosynthetic process"/>
    <property type="evidence" value="ECO:0007669"/>
    <property type="project" value="UniProtKB-ARBA"/>
</dbReference>
<dbReference type="CDD" id="cd03784">
    <property type="entry name" value="GT1_Gtf-like"/>
    <property type="match status" value="1"/>
</dbReference>
<proteinExistence type="predicted"/>
<dbReference type="GO" id="GO:0016758">
    <property type="term" value="F:hexosyltransferase activity"/>
    <property type="evidence" value="ECO:0007669"/>
    <property type="project" value="InterPro"/>
</dbReference>
<sequence>MNIFILTAGSRGDVQPYVALGQGLREAGHLVTVCTCSSFESFITDHGLNYGYMNNDFIKLVDSEAGREMMESGGTFFGLIGAMLKLLKVAKVINKQMLRDAWNSAQAAKPDIIIFHPKVLAGSHIAEKLGIPAIMAVLAPAIVPTSDSVAIGFPNLKLGGWYNKLSYKVLHWGYHNYDDIVNEFRQDVLGISKFPKSTSPIETVNGKPIPVLHGYSGLISPRPKDWSNTAYITGYWFLDRKDDWRPPAELVDFLEAGEQPVYVGFGSMAGRNPKKMANIVINALEKAGVRGIIATGWGGVDARILPKTIFKIDKIPHSWLFPQMSAVVHHGGAGTTAAGLRAGCPTIVCPFLVDQPYWGERVYTLGVGSKPIPQNKLTATKLAKAIREVITNQIIRQNTETLGEKIRKEDGIANAIAIIESFI</sequence>
<feature type="domain" description="Erythromycin biosynthesis protein CIII-like C-terminal" evidence="2">
    <location>
        <begin position="301"/>
        <end position="404"/>
    </location>
</feature>
<name>A0A0V7ZHH3_9CYAN</name>
<evidence type="ECO:0000313" key="3">
    <source>
        <dbReference type="EMBL" id="KST63906.1"/>
    </source>
</evidence>
<dbReference type="EMBL" id="LMTZ01000118">
    <property type="protein sequence ID" value="KST64616.1"/>
    <property type="molecule type" value="Genomic_DNA"/>
</dbReference>
<evidence type="ECO:0000313" key="5">
    <source>
        <dbReference type="Proteomes" id="UP000053372"/>
    </source>
</evidence>
<protein>
    <submittedName>
        <fullName evidence="3">UDP-glucose--sterol glucosyltransferase</fullName>
    </submittedName>
</protein>
<dbReference type="Pfam" id="PF06722">
    <property type="entry name" value="EryCIII-like_C"/>
    <property type="match status" value="1"/>
</dbReference>
<dbReference type="Proteomes" id="UP000053372">
    <property type="component" value="Unassembled WGS sequence"/>
</dbReference>
<keyword evidence="5" id="KW-1185">Reference proteome</keyword>
<reference evidence="3 5" key="1">
    <citation type="journal article" date="2015" name="Genome Announc.">
        <title>Draft Genome of the Euendolithic (true boring) Cyanobacterium Mastigocoleus testarum strain BC008.</title>
        <authorList>
            <person name="Guida B.S."/>
            <person name="Garcia-Pichel F."/>
        </authorList>
    </citation>
    <scope>NUCLEOTIDE SEQUENCE [LARGE SCALE GENOMIC DNA]</scope>
    <source>
        <strain evidence="3 5">BC008</strain>
    </source>
</reference>
<dbReference type="SUPFAM" id="SSF53756">
    <property type="entry name" value="UDP-Glycosyltransferase/glycogen phosphorylase"/>
    <property type="match status" value="1"/>
</dbReference>
<dbReference type="Gene3D" id="3.40.50.2000">
    <property type="entry name" value="Glycogen Phosphorylase B"/>
    <property type="match status" value="2"/>
</dbReference>
<feature type="domain" description="Glycosyltransferase family 28 N-terminal" evidence="1">
    <location>
        <begin position="3"/>
        <end position="142"/>
    </location>
</feature>
<dbReference type="InterPro" id="IPR002213">
    <property type="entry name" value="UDP_glucos_trans"/>
</dbReference>
<dbReference type="InterPro" id="IPR050426">
    <property type="entry name" value="Glycosyltransferase_28"/>
</dbReference>
<evidence type="ECO:0000259" key="1">
    <source>
        <dbReference type="Pfam" id="PF03033"/>
    </source>
</evidence>
<evidence type="ECO:0000313" key="4">
    <source>
        <dbReference type="EMBL" id="KST64616.1"/>
    </source>
</evidence>
<dbReference type="PANTHER" id="PTHR48050">
    <property type="entry name" value="STEROL 3-BETA-GLUCOSYLTRANSFERASE"/>
    <property type="match status" value="1"/>
</dbReference>
<organism evidence="3 5">
    <name type="scientific">Mastigocoleus testarum BC008</name>
    <dbReference type="NCBI Taxonomy" id="371196"/>
    <lineage>
        <taxon>Bacteria</taxon>
        <taxon>Bacillati</taxon>
        <taxon>Cyanobacteriota</taxon>
        <taxon>Cyanophyceae</taxon>
        <taxon>Nostocales</taxon>
        <taxon>Hapalosiphonaceae</taxon>
        <taxon>Mastigocoleus</taxon>
    </lineage>
</organism>
<keyword evidence="3" id="KW-0808">Transferase</keyword>
<gene>
    <name evidence="3" type="ORF">BC008_39575</name>
    <name evidence="4" type="ORF">BC008_40550</name>
</gene>
<dbReference type="EMBL" id="LMTZ01000129">
    <property type="protein sequence ID" value="KST63906.1"/>
    <property type="molecule type" value="Genomic_DNA"/>
</dbReference>
<dbReference type="GO" id="GO:0005975">
    <property type="term" value="P:carbohydrate metabolic process"/>
    <property type="evidence" value="ECO:0007669"/>
    <property type="project" value="InterPro"/>
</dbReference>